<dbReference type="EMBL" id="JANPWB010000004">
    <property type="protein sequence ID" value="KAJ1194989.1"/>
    <property type="molecule type" value="Genomic_DNA"/>
</dbReference>
<keyword evidence="3" id="KW-1185">Reference proteome</keyword>
<dbReference type="Proteomes" id="UP001066276">
    <property type="component" value="Chromosome 2_2"/>
</dbReference>
<proteinExistence type="predicted"/>
<evidence type="ECO:0000313" key="2">
    <source>
        <dbReference type="EMBL" id="KAJ1194989.1"/>
    </source>
</evidence>
<organism evidence="2 3">
    <name type="scientific">Pleurodeles waltl</name>
    <name type="common">Iberian ribbed newt</name>
    <dbReference type="NCBI Taxonomy" id="8319"/>
    <lineage>
        <taxon>Eukaryota</taxon>
        <taxon>Metazoa</taxon>
        <taxon>Chordata</taxon>
        <taxon>Craniata</taxon>
        <taxon>Vertebrata</taxon>
        <taxon>Euteleostomi</taxon>
        <taxon>Amphibia</taxon>
        <taxon>Batrachia</taxon>
        <taxon>Caudata</taxon>
        <taxon>Salamandroidea</taxon>
        <taxon>Salamandridae</taxon>
        <taxon>Pleurodelinae</taxon>
        <taxon>Pleurodeles</taxon>
    </lineage>
</organism>
<sequence>MHQTRRSTPFVSLLEVRPRPRRAVPRPAASLRGQRPLHGEVVGSDGATGGLRGWHTWLCGGPSPASRGHPRTESSRGGVYLPSGAGAATAPRMQCSAPAPGKQRFTRICTSAGAHSVLPAGPEKRRDPPMKCTPAALRSAGTRPFRLKKCRSSVPRVPAHLKLLLSAPRHEQIHV</sequence>
<dbReference type="AlphaFoldDB" id="A0AAV7V0Q3"/>
<evidence type="ECO:0000256" key="1">
    <source>
        <dbReference type="SAM" id="MobiDB-lite"/>
    </source>
</evidence>
<gene>
    <name evidence="2" type="ORF">NDU88_004273</name>
</gene>
<name>A0AAV7V0Q3_PLEWA</name>
<protein>
    <submittedName>
        <fullName evidence="2">Uncharacterized protein</fullName>
    </submittedName>
</protein>
<comment type="caution">
    <text evidence="2">The sequence shown here is derived from an EMBL/GenBank/DDBJ whole genome shotgun (WGS) entry which is preliminary data.</text>
</comment>
<accession>A0AAV7V0Q3</accession>
<reference evidence="2" key="1">
    <citation type="journal article" date="2022" name="bioRxiv">
        <title>Sequencing and chromosome-scale assembly of the giantPleurodeles waltlgenome.</title>
        <authorList>
            <person name="Brown T."/>
            <person name="Elewa A."/>
            <person name="Iarovenko S."/>
            <person name="Subramanian E."/>
            <person name="Araus A.J."/>
            <person name="Petzold A."/>
            <person name="Susuki M."/>
            <person name="Suzuki K.-i.T."/>
            <person name="Hayashi T."/>
            <person name="Toyoda A."/>
            <person name="Oliveira C."/>
            <person name="Osipova E."/>
            <person name="Leigh N.D."/>
            <person name="Simon A."/>
            <person name="Yun M.H."/>
        </authorList>
    </citation>
    <scope>NUCLEOTIDE SEQUENCE</scope>
    <source>
        <strain evidence="2">20211129_DDA</strain>
        <tissue evidence="2">Liver</tissue>
    </source>
</reference>
<feature type="region of interest" description="Disordered" evidence="1">
    <location>
        <begin position="62"/>
        <end position="99"/>
    </location>
</feature>
<evidence type="ECO:0000313" key="3">
    <source>
        <dbReference type="Proteomes" id="UP001066276"/>
    </source>
</evidence>